<dbReference type="AlphaFoldDB" id="A0AAU9JYE2"/>
<comment type="caution">
    <text evidence="3">The sequence shown here is derived from an EMBL/GenBank/DDBJ whole genome shotgun (WGS) entry which is preliminary data.</text>
</comment>
<feature type="compositionally biased region" description="Basic residues" evidence="1">
    <location>
        <begin position="328"/>
        <end position="337"/>
    </location>
</feature>
<gene>
    <name evidence="3" type="ORF">BSTOLATCC_MIC46437</name>
</gene>
<proteinExistence type="predicted"/>
<feature type="region of interest" description="Disordered" evidence="1">
    <location>
        <begin position="113"/>
        <end position="149"/>
    </location>
</feature>
<keyword evidence="4" id="KW-1185">Reference proteome</keyword>
<evidence type="ECO:0000313" key="4">
    <source>
        <dbReference type="Proteomes" id="UP001162131"/>
    </source>
</evidence>
<feature type="compositionally biased region" description="Polar residues" evidence="1">
    <location>
        <begin position="113"/>
        <end position="123"/>
    </location>
</feature>
<name>A0AAU9JYE2_9CILI</name>
<dbReference type="Proteomes" id="UP001162131">
    <property type="component" value="Unassembled WGS sequence"/>
</dbReference>
<evidence type="ECO:0000256" key="1">
    <source>
        <dbReference type="SAM" id="MobiDB-lite"/>
    </source>
</evidence>
<dbReference type="PROSITE" id="PS50096">
    <property type="entry name" value="IQ"/>
    <property type="match status" value="1"/>
</dbReference>
<dbReference type="EMBL" id="CAJZBQ010000046">
    <property type="protein sequence ID" value="CAG9328436.1"/>
    <property type="molecule type" value="Genomic_DNA"/>
</dbReference>
<accession>A0AAU9JYE2</accession>
<feature type="region of interest" description="Disordered" evidence="1">
    <location>
        <begin position="315"/>
        <end position="344"/>
    </location>
</feature>
<dbReference type="Pfam" id="PF14309">
    <property type="entry name" value="DUF4378"/>
    <property type="match status" value="1"/>
</dbReference>
<organism evidence="3 4">
    <name type="scientific">Blepharisma stoltei</name>
    <dbReference type="NCBI Taxonomy" id="1481888"/>
    <lineage>
        <taxon>Eukaryota</taxon>
        <taxon>Sar</taxon>
        <taxon>Alveolata</taxon>
        <taxon>Ciliophora</taxon>
        <taxon>Postciliodesmatophora</taxon>
        <taxon>Heterotrichea</taxon>
        <taxon>Heterotrichida</taxon>
        <taxon>Blepharismidae</taxon>
        <taxon>Blepharisma</taxon>
    </lineage>
</organism>
<evidence type="ECO:0000259" key="2">
    <source>
        <dbReference type="Pfam" id="PF14309"/>
    </source>
</evidence>
<feature type="compositionally biased region" description="Basic and acidic residues" evidence="1">
    <location>
        <begin position="720"/>
        <end position="729"/>
    </location>
</feature>
<feature type="region of interest" description="Disordered" evidence="1">
    <location>
        <begin position="760"/>
        <end position="798"/>
    </location>
</feature>
<feature type="region of interest" description="Disordered" evidence="1">
    <location>
        <begin position="57"/>
        <end position="94"/>
    </location>
</feature>
<feature type="region of interest" description="Disordered" evidence="1">
    <location>
        <begin position="708"/>
        <end position="729"/>
    </location>
</feature>
<sequence length="1093" mass="125630">MANKFSWKIKDENPSLIDESSLFFDISNDIQSFLQTPKVSITGRKILSQTKIEKSIGKEPENLPKNKIVSRNSSKNCKVSLKNKSGSQSISKKLKKPSNFLVKKELNSHKSSLSYSQPINFKEQNAMPEKEISKKPKKPKNSSKKPPLTVEKLVSQTLKKAKANRIQKEKEEAELKDFFDKRKEELSYQNSQIRMDNLLKFKQKKFKPKNAWKGSGRVLSCDIERRIKEISTKTRTNSADKAKFRLEKLNDDICYCKSLNSTQEIILSKRSDVTKSARSTIKSKNELKKELKELDLLRVKAENIKRLASARKSELISQYESKSNRTSKGSKSKKSHRKSENLTENKLSDIIPDIKIDISPISQTTDTDFPFNSTNYSSMQKQLINEQKSLVNIQSAVRGYLARKNKKLNEDEINKKTQEKIKENFIIDISENTIISKPIIEEKAAVIDDKEISIEIIDDVPKEIIKNEKLPTSITPIKEIQNISSISCENKQKDPEYRKVLKEQLIWQETNLEILDTLRQQELLSLRQLTQRTYNAESLESLLKEVINRTYLKVENILEKSTIDIQSALLEDLSYNEEQELEKELDEELSKTKNELLEAFLYEDEKDFILMPEEDRPKLVANISQVEMPKEKKLKFLENNKSIKTKLNLSKQWSPIQSPESKNIDSIEFPEAIITPKKPDGKPQDLHVVTVTFDSPLYKTPPKFALLPEIPPFNPNKRKQSPEKPIKTEDSLEKNLVKECPMPPPRLVCFEFDKVDSPTNTPDLIPVRPSAPLQGYDSSDDDITPTTPANGFPKSPDKDNNFEQIMIEKVIEEIYLVVFQDLLDFHNKESRAIPLLDLIKVSDLPLPSISSSTEHLTQINNEALCKYLAELFNAIKNSPRDILNSLKSPLKRNPLAMLAKMQDTEIGTFIELEKIPNTSILDLGMYIRIEQNRGEISARANLSPHILHVITESEHIHNRMIFDNVNELLQNYRPYGTNCFPMPWSNTNRYTKYPDVNIENIFKEITSKIVDFSQSGIGTVPKDHMVMSNGMVDEVLLQQDREEKLGVVLAEDILEKDQIWANYEFEETQLKLDLGDIVLEHLLTETIDILNKL</sequence>
<dbReference type="InterPro" id="IPR025486">
    <property type="entry name" value="DUF4378"/>
</dbReference>
<feature type="compositionally biased region" description="Polar residues" evidence="1">
    <location>
        <begin position="69"/>
        <end position="91"/>
    </location>
</feature>
<evidence type="ECO:0000313" key="3">
    <source>
        <dbReference type="EMBL" id="CAG9328436.1"/>
    </source>
</evidence>
<reference evidence="3" key="1">
    <citation type="submission" date="2021-09" db="EMBL/GenBank/DDBJ databases">
        <authorList>
            <consortium name="AG Swart"/>
            <person name="Singh M."/>
            <person name="Singh A."/>
            <person name="Seah K."/>
            <person name="Emmerich C."/>
        </authorList>
    </citation>
    <scope>NUCLEOTIDE SEQUENCE</scope>
    <source>
        <strain evidence="3">ATCC30299</strain>
    </source>
</reference>
<protein>
    <recommendedName>
        <fullName evidence="2">DUF4378 domain-containing protein</fullName>
    </recommendedName>
</protein>
<feature type="domain" description="DUF4378" evidence="2">
    <location>
        <begin position="920"/>
        <end position="1085"/>
    </location>
</feature>